<organism evidence="3 4">
    <name type="scientific">Romanomermis culicivorax</name>
    <name type="common">Nematode worm</name>
    <dbReference type="NCBI Taxonomy" id="13658"/>
    <lineage>
        <taxon>Eukaryota</taxon>
        <taxon>Metazoa</taxon>
        <taxon>Ecdysozoa</taxon>
        <taxon>Nematoda</taxon>
        <taxon>Enoplea</taxon>
        <taxon>Dorylaimia</taxon>
        <taxon>Mermithida</taxon>
        <taxon>Mermithoidea</taxon>
        <taxon>Mermithidae</taxon>
        <taxon>Romanomermis</taxon>
    </lineage>
</organism>
<dbReference type="WBParaSite" id="nRc.2.0.1.t25428-RA">
    <property type="protein sequence ID" value="nRc.2.0.1.t25428-RA"/>
    <property type="gene ID" value="nRc.2.0.1.g25428"/>
</dbReference>
<keyword evidence="2" id="KW-0472">Membrane</keyword>
<protein>
    <submittedName>
        <fullName evidence="4">Uncharacterized protein</fullName>
    </submittedName>
</protein>
<dbReference type="AlphaFoldDB" id="A0A915JH33"/>
<proteinExistence type="predicted"/>
<accession>A0A915JH33</accession>
<feature type="region of interest" description="Disordered" evidence="1">
    <location>
        <begin position="124"/>
        <end position="144"/>
    </location>
</feature>
<name>A0A915JH33_ROMCU</name>
<dbReference type="Proteomes" id="UP000887565">
    <property type="component" value="Unplaced"/>
</dbReference>
<sequence>MDKISPKSRAFVLKLEDSKVNAKSFLPLTSIFYVGIIVISAISTLCTTFVINFQRNWLNYNLTAFGAKLWLASSTPSCSPTTEHERTHFKTQMINLYHVADRLGFKRPDKIRLDIYNELSSVSKDHQSKLQPSAASETKDQPVVDDTSTNSAYMQGLATTDSPDQEIMCRRRRCKNEKSPTQQRAPSHFDRIMSEVSRRLDHVCRNLTAGQRRHLLAMEWDWLADINIMELENGSLKKIVTTRKESLPSNTMQNIFLRRCFLASAAAVCMTPSLTAAAATAIGVASVVCLTGDAICASVVTAAASAAARLCDWKFFLSPLSVSVA</sequence>
<keyword evidence="2" id="KW-0812">Transmembrane</keyword>
<evidence type="ECO:0000256" key="2">
    <source>
        <dbReference type="SAM" id="Phobius"/>
    </source>
</evidence>
<evidence type="ECO:0000256" key="1">
    <source>
        <dbReference type="SAM" id="MobiDB-lite"/>
    </source>
</evidence>
<feature type="transmembrane region" description="Helical" evidence="2">
    <location>
        <begin position="31"/>
        <end position="53"/>
    </location>
</feature>
<keyword evidence="2" id="KW-1133">Transmembrane helix</keyword>
<evidence type="ECO:0000313" key="3">
    <source>
        <dbReference type="Proteomes" id="UP000887565"/>
    </source>
</evidence>
<keyword evidence="3" id="KW-1185">Reference proteome</keyword>
<evidence type="ECO:0000313" key="4">
    <source>
        <dbReference type="WBParaSite" id="nRc.2.0.1.t25428-RA"/>
    </source>
</evidence>
<reference evidence="4" key="1">
    <citation type="submission" date="2022-11" db="UniProtKB">
        <authorList>
            <consortium name="WormBaseParasite"/>
        </authorList>
    </citation>
    <scope>IDENTIFICATION</scope>
</reference>